<dbReference type="Gene3D" id="1.10.10.10">
    <property type="entry name" value="Winged helix-like DNA-binding domain superfamily/Winged helix DNA-binding domain"/>
    <property type="match status" value="1"/>
</dbReference>
<comment type="caution">
    <text evidence="5">The sequence shown here is derived from an EMBL/GenBank/DDBJ whole genome shotgun (WGS) entry which is preliminary data.</text>
</comment>
<evidence type="ECO:0000313" key="5">
    <source>
        <dbReference type="EMBL" id="RGC12328.1"/>
    </source>
</evidence>
<dbReference type="InterPro" id="IPR036390">
    <property type="entry name" value="WH_DNA-bd_sf"/>
</dbReference>
<evidence type="ECO:0000313" key="6">
    <source>
        <dbReference type="Proteomes" id="UP000260025"/>
    </source>
</evidence>
<name>A0A3E2VNQ3_CLOIN</name>
<accession>A0A3E2VNQ3</accession>
<dbReference type="OrthoDB" id="9795441at2"/>
<evidence type="ECO:0000259" key="4">
    <source>
        <dbReference type="PROSITE" id="PS50995"/>
    </source>
</evidence>
<dbReference type="AlphaFoldDB" id="A0A3E2VNQ3"/>
<dbReference type="InterPro" id="IPR000835">
    <property type="entry name" value="HTH_MarR-typ"/>
</dbReference>
<dbReference type="Proteomes" id="UP000260025">
    <property type="component" value="Unassembled WGS sequence"/>
</dbReference>
<evidence type="ECO:0000256" key="1">
    <source>
        <dbReference type="ARBA" id="ARBA00023015"/>
    </source>
</evidence>
<dbReference type="SMART" id="SM00347">
    <property type="entry name" value="HTH_MARR"/>
    <property type="match status" value="1"/>
</dbReference>
<reference evidence="5 6" key="1">
    <citation type="submission" date="2018-08" db="EMBL/GenBank/DDBJ databases">
        <title>A genome reference for cultivated species of the human gut microbiota.</title>
        <authorList>
            <person name="Zou Y."/>
            <person name="Xue W."/>
            <person name="Luo G."/>
        </authorList>
    </citation>
    <scope>NUCLEOTIDE SEQUENCE [LARGE SCALE GENOMIC DNA]</scope>
    <source>
        <strain evidence="5 6">OF01-2LB</strain>
    </source>
</reference>
<keyword evidence="3" id="KW-0804">Transcription</keyword>
<evidence type="ECO:0000256" key="3">
    <source>
        <dbReference type="ARBA" id="ARBA00023163"/>
    </source>
</evidence>
<dbReference type="PANTHER" id="PTHR42756">
    <property type="entry name" value="TRANSCRIPTIONAL REGULATOR, MARR"/>
    <property type="match status" value="1"/>
</dbReference>
<keyword evidence="2" id="KW-0238">DNA-binding</keyword>
<keyword evidence="1" id="KW-0805">Transcription regulation</keyword>
<dbReference type="PANTHER" id="PTHR42756:SF1">
    <property type="entry name" value="TRANSCRIPTIONAL REPRESSOR OF EMRAB OPERON"/>
    <property type="match status" value="1"/>
</dbReference>
<dbReference type="GO" id="GO:0003700">
    <property type="term" value="F:DNA-binding transcription factor activity"/>
    <property type="evidence" value="ECO:0007669"/>
    <property type="project" value="InterPro"/>
</dbReference>
<feature type="domain" description="HTH marR-type" evidence="4">
    <location>
        <begin position="1"/>
        <end position="140"/>
    </location>
</feature>
<dbReference type="Pfam" id="PF12802">
    <property type="entry name" value="MarR_2"/>
    <property type="match status" value="1"/>
</dbReference>
<dbReference type="SUPFAM" id="SSF46785">
    <property type="entry name" value="Winged helix' DNA-binding domain"/>
    <property type="match status" value="1"/>
</dbReference>
<dbReference type="GO" id="GO:0003677">
    <property type="term" value="F:DNA binding"/>
    <property type="evidence" value="ECO:0007669"/>
    <property type="project" value="UniProtKB-KW"/>
</dbReference>
<dbReference type="EMBL" id="QVEV01000033">
    <property type="protein sequence ID" value="RGC12328.1"/>
    <property type="molecule type" value="Genomic_DNA"/>
</dbReference>
<sequence>MLDHTNLETLVKRCAAFRKVYARVCAPQLKQYQLSPSEVDILIFLSNNRTINTAKELCAFLGISKGLVARGIESLLLKEYVYIETDNSDRRIQHLFLTEEVQEVIQVLSKQRSEVEAQILKGIPQEHLDILVQTFDRINANIESITEANEHTNEHT</sequence>
<proteinExistence type="predicted"/>
<dbReference type="RefSeq" id="WP_117444314.1">
    <property type="nucleotide sequence ID" value="NZ_JAJFEN010000027.1"/>
</dbReference>
<gene>
    <name evidence="5" type="ORF">DXA38_17520</name>
</gene>
<dbReference type="InterPro" id="IPR036388">
    <property type="entry name" value="WH-like_DNA-bd_sf"/>
</dbReference>
<organism evidence="5 6">
    <name type="scientific">Clostridium innocuum</name>
    <dbReference type="NCBI Taxonomy" id="1522"/>
    <lineage>
        <taxon>Bacteria</taxon>
        <taxon>Bacillati</taxon>
        <taxon>Bacillota</taxon>
        <taxon>Clostridia</taxon>
        <taxon>Eubacteriales</taxon>
        <taxon>Clostridiaceae</taxon>
        <taxon>Clostridium</taxon>
    </lineage>
</organism>
<evidence type="ECO:0000256" key="2">
    <source>
        <dbReference type="ARBA" id="ARBA00023125"/>
    </source>
</evidence>
<dbReference type="PROSITE" id="PS50995">
    <property type="entry name" value="HTH_MARR_2"/>
    <property type="match status" value="1"/>
</dbReference>
<protein>
    <submittedName>
        <fullName evidence="5">MarR family transcriptional regulator</fullName>
    </submittedName>
</protein>